<accession>A0A0H2M212</accession>
<evidence type="ECO:0000256" key="2">
    <source>
        <dbReference type="ARBA" id="ARBA00023002"/>
    </source>
</evidence>
<protein>
    <submittedName>
        <fullName evidence="4">Aldehyde dehydrogenase PuuC</fullName>
        <ecNumber evidence="4">1.2.1.5</ecNumber>
    </submittedName>
</protein>
<reference evidence="4 5" key="1">
    <citation type="submission" date="2015-03" db="EMBL/GenBank/DDBJ databases">
        <title>Genome sequence of Variovorax paradoxus TBEA6.</title>
        <authorList>
            <person name="Poehlein A."/>
            <person name="Schuldes J."/>
            <person name="Wuebbeler J.H."/>
            <person name="Hiessl S."/>
            <person name="Steinbuechel A."/>
            <person name="Daniel R."/>
        </authorList>
    </citation>
    <scope>NUCLEOTIDE SEQUENCE [LARGE SCALE GENOMIC DNA]</scope>
    <source>
        <strain evidence="4 5">TBEA6</strain>
    </source>
</reference>
<dbReference type="PROSITE" id="PS00070">
    <property type="entry name" value="ALDEHYDE_DEHYDR_CYS"/>
    <property type="match status" value="1"/>
</dbReference>
<keyword evidence="5" id="KW-1185">Reference proteome</keyword>
<dbReference type="Proteomes" id="UP000035170">
    <property type="component" value="Unassembled WGS sequence"/>
</dbReference>
<dbReference type="GO" id="GO:0004030">
    <property type="term" value="F:aldehyde dehydrogenase [NAD(P)+] activity"/>
    <property type="evidence" value="ECO:0007669"/>
    <property type="project" value="UniProtKB-EC"/>
</dbReference>
<organism evidence="4 5">
    <name type="scientific">Variovorax paradoxus</name>
    <dbReference type="NCBI Taxonomy" id="34073"/>
    <lineage>
        <taxon>Bacteria</taxon>
        <taxon>Pseudomonadati</taxon>
        <taxon>Pseudomonadota</taxon>
        <taxon>Betaproteobacteria</taxon>
        <taxon>Burkholderiales</taxon>
        <taxon>Comamonadaceae</taxon>
        <taxon>Variovorax</taxon>
    </lineage>
</organism>
<proteinExistence type="inferred from homology"/>
<dbReference type="Gene3D" id="3.40.309.10">
    <property type="entry name" value="Aldehyde Dehydrogenase, Chain A, domain 2"/>
    <property type="match status" value="1"/>
</dbReference>
<dbReference type="AlphaFoldDB" id="A0A0H2M212"/>
<dbReference type="InterPro" id="IPR016160">
    <property type="entry name" value="Ald_DH_CS_CYS"/>
</dbReference>
<keyword evidence="2 4" id="KW-0560">Oxidoreductase</keyword>
<dbReference type="InterPro" id="IPR016163">
    <property type="entry name" value="Ald_DH_C"/>
</dbReference>
<comment type="caution">
    <text evidence="4">The sequence shown here is derived from an EMBL/GenBank/DDBJ whole genome shotgun (WGS) entry which is preliminary data.</text>
</comment>
<dbReference type="FunFam" id="3.40.309.10:FF:000012">
    <property type="entry name" value="Betaine aldehyde dehydrogenase"/>
    <property type="match status" value="1"/>
</dbReference>
<dbReference type="InterPro" id="IPR016161">
    <property type="entry name" value="Ald_DH/histidinol_DH"/>
</dbReference>
<dbReference type="SUPFAM" id="SSF53720">
    <property type="entry name" value="ALDH-like"/>
    <property type="match status" value="1"/>
</dbReference>
<dbReference type="FunFam" id="3.40.605.10:FF:000001">
    <property type="entry name" value="Aldehyde dehydrogenase 1"/>
    <property type="match status" value="1"/>
</dbReference>
<evidence type="ECO:0000256" key="1">
    <source>
        <dbReference type="ARBA" id="ARBA00009986"/>
    </source>
</evidence>
<name>A0A0H2M212_VARPD</name>
<feature type="domain" description="Aldehyde dehydrogenase" evidence="3">
    <location>
        <begin position="26"/>
        <end position="488"/>
    </location>
</feature>
<dbReference type="Gene3D" id="3.40.605.10">
    <property type="entry name" value="Aldehyde Dehydrogenase, Chain A, domain 1"/>
    <property type="match status" value="1"/>
</dbReference>
<dbReference type="PANTHER" id="PTHR11699">
    <property type="entry name" value="ALDEHYDE DEHYDROGENASE-RELATED"/>
    <property type="match status" value="1"/>
</dbReference>
<dbReference type="PATRIC" id="fig|34073.19.peg.2909"/>
<dbReference type="EMBL" id="JZWI01000013">
    <property type="protein sequence ID" value="KLN56146.1"/>
    <property type="molecule type" value="Genomic_DNA"/>
</dbReference>
<dbReference type="InterPro" id="IPR016162">
    <property type="entry name" value="Ald_DH_N"/>
</dbReference>
<dbReference type="Pfam" id="PF00171">
    <property type="entry name" value="Aldedh"/>
    <property type="match status" value="1"/>
</dbReference>
<evidence type="ECO:0000313" key="4">
    <source>
        <dbReference type="EMBL" id="KLN56146.1"/>
    </source>
</evidence>
<gene>
    <name evidence="4" type="primary">puuC3</name>
    <name evidence="4" type="ORF">VPARA_28290</name>
</gene>
<dbReference type="InterPro" id="IPR015590">
    <property type="entry name" value="Aldehyde_DH_dom"/>
</dbReference>
<comment type="similarity">
    <text evidence="1">Belongs to the aldehyde dehydrogenase family.</text>
</comment>
<dbReference type="CDD" id="cd07115">
    <property type="entry name" value="ALDH_HMSADH_HapE"/>
    <property type="match status" value="1"/>
</dbReference>
<dbReference type="EC" id="1.2.1.5" evidence="4"/>
<evidence type="ECO:0000313" key="5">
    <source>
        <dbReference type="Proteomes" id="UP000035170"/>
    </source>
</evidence>
<evidence type="ECO:0000259" key="3">
    <source>
        <dbReference type="Pfam" id="PF00171"/>
    </source>
</evidence>
<sequence>MKPNDIAAAAGLRTPIRHQLFIDGRFVDAESGETLATLNPHDNTPIAHVALAGKADVDKAVAAAKRAFPAWSRMAAADRGRILLRLADLIEANGEELARLESLDTGHPIRDSRRLDVPRTAACFRYFGGMADKFQGETIPVEEGFLNYTLREPVGIVGQVVPWNFPLMFTSWKMAPALAAGNCIVMKPAEITPLTSLRIAELMAEAGLPPGVVNMLPGLGSVAGQYIAEHPEIAKIAFTGSTATGRRIVQASAGNLKKVQLELGGKGPNIVFEDANLQAAVNGSAWAIFHNQGQACIAGSRLMLHEKIADAFLEQFIALAQSIRLGNPLDENTEMGPLTSVQHRDRVLSYVQVAQGQGGEVLAGGKSPGGDLAQGCYVAPTVVRAKSYKDRVAQEEVFGPFVTVLTFKTDEEAMQIANGTDYGLGSGLWTRDLQRAHKVARDLHAGMVWINSYKRVNPGSPFGGVGQSGYGREMGFDAMREYTQVKSVWVNVDAQIPPHFVR</sequence>